<name>A0A7K4HLJ9_9EURY</name>
<sequence>MTNITELLQKYWGYTSFLPYQKEIITSVLDGRDTLAVMATGGGKSLCYQLPALVLGGLTIVISPLIALMKNQVDDLNERGIRAVAYNSTLDYHERTEVERGLQNNTVRMLFISPEKCMQPSFLGFINRFPVRLIAIDEAHCISEWGHNFRPEYRQLSALKDYFPSVPIVALTATAIPAVREDICTQLQLSDVREYIGSFNRPNLSYRVVPKNKPVEFILDYIEQHPDDSGIIYCLSRKATEDLAETLVQHGHMASAYHAGLLPEVRKKVQEAFIKDDISIICATVAFGMGIDKPDVRYVIHHDLPKSVEAYYQESGRAGRDGQPGECILLYSRGDLAKVRYLLEHDDQDEEQSGIAFKKMQEVVDYCETNSCRRKYLLAYFGEEYPGETCGACDNCTHPQELFDGTGVAQNIVRCVRQLPTKYGAGMITDILLGSKKAEIGRLRFDALPAYATGKGYDRNTYLTWIGDLVRQGYLARTGDKYPVIALTAKSEEILRGGVPVMLPLPRKTRQRRSEVPGQDAMTPEEGALFLALKKVRKDLADGENVPPYVIFSDRTLMQMAHARPCDTESFLTIGGVGEYKSKKFGPAFIAEIKRFVQEDRGMTPSGEAQNECEGHLLEGIFLIDREIKRLNEEIDELKKEKSALLDQAMQSGIEEEGRYALRCSLSKVRELNLEAFKDRYPEIFMEVGLVRLKDVDEILGKDVVTELCTITESKTFRVTESDR</sequence>
<dbReference type="OrthoDB" id="114759at2157"/>
<dbReference type="PROSITE" id="PS51192">
    <property type="entry name" value="HELICASE_ATP_BIND_1"/>
    <property type="match status" value="1"/>
</dbReference>
<comment type="cofactor">
    <cofactor evidence="1">
        <name>Mg(2+)</name>
        <dbReference type="ChEBI" id="CHEBI:18420"/>
    </cofactor>
</comment>
<dbReference type="InterPro" id="IPR006293">
    <property type="entry name" value="DNA_helicase_ATP-dep_RecQ_bac"/>
</dbReference>
<dbReference type="CDD" id="cd17920">
    <property type="entry name" value="DEXHc_RecQ"/>
    <property type="match status" value="1"/>
</dbReference>
<evidence type="ECO:0000256" key="3">
    <source>
        <dbReference type="ARBA" id="ARBA00005446"/>
    </source>
</evidence>
<dbReference type="InterPro" id="IPR001650">
    <property type="entry name" value="Helicase_C-like"/>
</dbReference>
<dbReference type="InterPro" id="IPR010997">
    <property type="entry name" value="HRDC-like_sf"/>
</dbReference>
<comment type="similarity">
    <text evidence="3">Belongs to the helicase family. RecQ subfamily.</text>
</comment>
<comment type="caution">
    <text evidence="22">The sequence shown here is derived from an EMBL/GenBank/DDBJ whole genome shotgun (WGS) entry which is preliminary data.</text>
</comment>
<dbReference type="SUPFAM" id="SSF52540">
    <property type="entry name" value="P-loop containing nucleoside triphosphate hydrolases"/>
    <property type="match status" value="1"/>
</dbReference>
<comment type="catalytic activity">
    <reaction evidence="15">
        <text>Couples ATP hydrolysis with the unwinding of duplex DNA by translocating in the 3'-5' direction.</text>
        <dbReference type="EC" id="5.6.2.4"/>
    </reaction>
</comment>
<evidence type="ECO:0000256" key="4">
    <source>
        <dbReference type="ARBA" id="ARBA00022723"/>
    </source>
</evidence>
<dbReference type="NCBIfam" id="TIGR00614">
    <property type="entry name" value="recQ_fam"/>
    <property type="match status" value="1"/>
</dbReference>
<dbReference type="GO" id="GO:0006281">
    <property type="term" value="P:DNA repair"/>
    <property type="evidence" value="ECO:0007669"/>
    <property type="project" value="UniProtKB-KW"/>
</dbReference>
<dbReference type="SUPFAM" id="SSF46785">
    <property type="entry name" value="Winged helix' DNA-binding domain"/>
    <property type="match status" value="1"/>
</dbReference>
<keyword evidence="18" id="KW-1133">Transmembrane helix</keyword>
<dbReference type="InterPro" id="IPR032284">
    <property type="entry name" value="RecQ_Zn-bd"/>
</dbReference>
<evidence type="ECO:0000256" key="13">
    <source>
        <dbReference type="ARBA" id="ARBA00023204"/>
    </source>
</evidence>
<dbReference type="PANTHER" id="PTHR13710:SF105">
    <property type="entry name" value="ATP-DEPENDENT DNA HELICASE Q1"/>
    <property type="match status" value="1"/>
</dbReference>
<dbReference type="GO" id="GO:0016787">
    <property type="term" value="F:hydrolase activity"/>
    <property type="evidence" value="ECO:0007669"/>
    <property type="project" value="UniProtKB-KW"/>
</dbReference>
<evidence type="ECO:0000256" key="1">
    <source>
        <dbReference type="ARBA" id="ARBA00001946"/>
    </source>
</evidence>
<dbReference type="SMART" id="SM00956">
    <property type="entry name" value="RQC"/>
    <property type="match status" value="1"/>
</dbReference>
<dbReference type="Pfam" id="PF09382">
    <property type="entry name" value="RQC"/>
    <property type="match status" value="1"/>
</dbReference>
<evidence type="ECO:0000256" key="15">
    <source>
        <dbReference type="ARBA" id="ARBA00034617"/>
    </source>
</evidence>
<dbReference type="Pfam" id="PF00270">
    <property type="entry name" value="DEAD"/>
    <property type="match status" value="1"/>
</dbReference>
<dbReference type="PROSITE" id="PS51194">
    <property type="entry name" value="HELICASE_CTER"/>
    <property type="match status" value="1"/>
</dbReference>
<dbReference type="InterPro" id="IPR036388">
    <property type="entry name" value="WH-like_DNA-bd_sf"/>
</dbReference>
<dbReference type="GO" id="GO:0005737">
    <property type="term" value="C:cytoplasm"/>
    <property type="evidence" value="ECO:0007669"/>
    <property type="project" value="TreeGrafter"/>
</dbReference>
<keyword evidence="18" id="KW-0812">Transmembrane</keyword>
<evidence type="ECO:0000256" key="14">
    <source>
        <dbReference type="ARBA" id="ARBA00023235"/>
    </source>
</evidence>
<feature type="domain" description="Helicase ATP-binding" evidence="20">
    <location>
        <begin position="25"/>
        <end position="193"/>
    </location>
</feature>
<dbReference type="FunFam" id="3.40.50.300:FF:000296">
    <property type="entry name" value="ATP-dependent DNA helicase RecQ"/>
    <property type="match status" value="1"/>
</dbReference>
<keyword evidence="14" id="KW-0413">Isomerase</keyword>
<keyword evidence="8 22" id="KW-0347">Helicase</keyword>
<keyword evidence="12" id="KW-0233">DNA recombination</keyword>
<evidence type="ECO:0000256" key="10">
    <source>
        <dbReference type="ARBA" id="ARBA00022840"/>
    </source>
</evidence>
<dbReference type="GO" id="GO:0046872">
    <property type="term" value="F:metal ion binding"/>
    <property type="evidence" value="ECO:0007669"/>
    <property type="project" value="UniProtKB-KW"/>
</dbReference>
<evidence type="ECO:0000256" key="18">
    <source>
        <dbReference type="SAM" id="Phobius"/>
    </source>
</evidence>
<dbReference type="InterPro" id="IPR036390">
    <property type="entry name" value="WH_DNA-bd_sf"/>
</dbReference>
<dbReference type="NCBIfam" id="TIGR01389">
    <property type="entry name" value="recQ"/>
    <property type="match status" value="1"/>
</dbReference>
<keyword evidence="9" id="KW-0862">Zinc</keyword>
<dbReference type="SMART" id="SM00490">
    <property type="entry name" value="HELICc"/>
    <property type="match status" value="1"/>
</dbReference>
<dbReference type="InterPro" id="IPR027417">
    <property type="entry name" value="P-loop_NTPase"/>
</dbReference>
<dbReference type="AlphaFoldDB" id="A0A7K4HLJ9"/>
<keyword evidence="6" id="KW-0227">DNA damage</keyword>
<dbReference type="Gene3D" id="1.10.10.10">
    <property type="entry name" value="Winged helix-like DNA-binding domain superfamily/Winged helix DNA-binding domain"/>
    <property type="match status" value="1"/>
</dbReference>
<evidence type="ECO:0000256" key="8">
    <source>
        <dbReference type="ARBA" id="ARBA00022806"/>
    </source>
</evidence>
<dbReference type="GO" id="GO:0003677">
    <property type="term" value="F:DNA binding"/>
    <property type="evidence" value="ECO:0007669"/>
    <property type="project" value="UniProtKB-KW"/>
</dbReference>
<dbReference type="Pfam" id="PF00570">
    <property type="entry name" value="HRDC"/>
    <property type="match status" value="1"/>
</dbReference>
<reference evidence="22 23" key="1">
    <citation type="submission" date="2020-06" db="EMBL/GenBank/DDBJ databases">
        <title>Methanofollis fontis sp. nov., a methanogen isolated from marine sediments near a cold seep at Four-Way Closure Ridge offshore southwestern Taiwan.</title>
        <authorList>
            <person name="Chen S.-C."/>
            <person name="Teng N.-H."/>
            <person name="Lin Y.-S."/>
            <person name="Lai M.-C."/>
            <person name="Chen H.-H."/>
            <person name="Wang C.-C."/>
        </authorList>
    </citation>
    <scope>NUCLEOTIDE SEQUENCE [LARGE SCALE GENOMIC DNA]</scope>
    <source>
        <strain evidence="22 23">DSM 2702</strain>
    </source>
</reference>
<accession>A0A7K4HLJ9</accession>
<evidence type="ECO:0000259" key="20">
    <source>
        <dbReference type="PROSITE" id="PS51192"/>
    </source>
</evidence>
<dbReference type="RefSeq" id="WP_176787354.1">
    <property type="nucleotide sequence ID" value="NZ_JABXWR010000001.1"/>
</dbReference>
<dbReference type="InterPro" id="IPR011545">
    <property type="entry name" value="DEAD/DEAH_box_helicase_dom"/>
</dbReference>
<dbReference type="SMART" id="SM00341">
    <property type="entry name" value="HRDC"/>
    <property type="match status" value="1"/>
</dbReference>
<dbReference type="GO" id="GO:0005524">
    <property type="term" value="F:ATP binding"/>
    <property type="evidence" value="ECO:0007669"/>
    <property type="project" value="UniProtKB-KW"/>
</dbReference>
<dbReference type="Gene3D" id="1.10.150.80">
    <property type="entry name" value="HRDC domain"/>
    <property type="match status" value="1"/>
</dbReference>
<feature type="transmembrane region" description="Helical" evidence="18">
    <location>
        <begin position="48"/>
        <end position="69"/>
    </location>
</feature>
<dbReference type="GO" id="GO:0006310">
    <property type="term" value="P:DNA recombination"/>
    <property type="evidence" value="ECO:0007669"/>
    <property type="project" value="UniProtKB-KW"/>
</dbReference>
<dbReference type="SMART" id="SM00487">
    <property type="entry name" value="DEXDc"/>
    <property type="match status" value="1"/>
</dbReference>
<dbReference type="InterPro" id="IPR004589">
    <property type="entry name" value="DNA_helicase_ATP-dep_RecQ"/>
</dbReference>
<dbReference type="Pfam" id="PF00271">
    <property type="entry name" value="Helicase_C"/>
    <property type="match status" value="1"/>
</dbReference>
<evidence type="ECO:0000313" key="22">
    <source>
        <dbReference type="EMBL" id="NVO65800.1"/>
    </source>
</evidence>
<dbReference type="GO" id="GO:0043138">
    <property type="term" value="F:3'-5' DNA helicase activity"/>
    <property type="evidence" value="ECO:0007669"/>
    <property type="project" value="UniProtKB-EC"/>
</dbReference>
<keyword evidence="18" id="KW-0472">Membrane</keyword>
<organism evidence="22 23">
    <name type="scientific">Methanofollis tationis</name>
    <dbReference type="NCBI Taxonomy" id="81417"/>
    <lineage>
        <taxon>Archaea</taxon>
        <taxon>Methanobacteriati</taxon>
        <taxon>Methanobacteriota</taxon>
        <taxon>Stenosarchaea group</taxon>
        <taxon>Methanomicrobia</taxon>
        <taxon>Methanomicrobiales</taxon>
        <taxon>Methanomicrobiaceae</taxon>
        <taxon>Methanofollis</taxon>
    </lineage>
</organism>
<dbReference type="GO" id="GO:0006260">
    <property type="term" value="P:DNA replication"/>
    <property type="evidence" value="ECO:0007669"/>
    <property type="project" value="InterPro"/>
</dbReference>
<comment type="cofactor">
    <cofactor evidence="2">
        <name>Zn(2+)</name>
        <dbReference type="ChEBI" id="CHEBI:29105"/>
    </cofactor>
</comment>
<evidence type="ECO:0000313" key="23">
    <source>
        <dbReference type="Proteomes" id="UP000570823"/>
    </source>
</evidence>
<dbReference type="CDD" id="cd18794">
    <property type="entry name" value="SF2_C_RecQ"/>
    <property type="match status" value="1"/>
</dbReference>
<dbReference type="InterPro" id="IPR044876">
    <property type="entry name" value="HRDC_dom_sf"/>
</dbReference>
<feature type="domain" description="HRDC" evidence="19">
    <location>
        <begin position="523"/>
        <end position="603"/>
    </location>
</feature>
<evidence type="ECO:0000256" key="2">
    <source>
        <dbReference type="ARBA" id="ARBA00001947"/>
    </source>
</evidence>
<dbReference type="GO" id="GO:0009432">
    <property type="term" value="P:SOS response"/>
    <property type="evidence" value="ECO:0007669"/>
    <property type="project" value="InterPro"/>
</dbReference>
<dbReference type="InterPro" id="IPR002121">
    <property type="entry name" value="HRDC_dom"/>
</dbReference>
<dbReference type="PANTHER" id="PTHR13710">
    <property type="entry name" value="DNA HELICASE RECQ FAMILY MEMBER"/>
    <property type="match status" value="1"/>
</dbReference>
<proteinExistence type="inferred from homology"/>
<dbReference type="PROSITE" id="PS50967">
    <property type="entry name" value="HRDC"/>
    <property type="match status" value="1"/>
</dbReference>
<evidence type="ECO:0000259" key="21">
    <source>
        <dbReference type="PROSITE" id="PS51194"/>
    </source>
</evidence>
<dbReference type="Gene3D" id="3.40.50.300">
    <property type="entry name" value="P-loop containing nucleotide triphosphate hydrolases"/>
    <property type="match status" value="2"/>
</dbReference>
<dbReference type="InterPro" id="IPR018982">
    <property type="entry name" value="RQC_domain"/>
</dbReference>
<dbReference type="Proteomes" id="UP000570823">
    <property type="component" value="Unassembled WGS sequence"/>
</dbReference>
<dbReference type="EC" id="5.6.2.4" evidence="16"/>
<dbReference type="GO" id="GO:0009378">
    <property type="term" value="F:four-way junction helicase activity"/>
    <property type="evidence" value="ECO:0007669"/>
    <property type="project" value="TreeGrafter"/>
</dbReference>
<protein>
    <recommendedName>
        <fullName evidence="16">DNA 3'-5' helicase</fullName>
        <ecNumber evidence="16">5.6.2.4</ecNumber>
    </recommendedName>
</protein>
<evidence type="ECO:0000256" key="7">
    <source>
        <dbReference type="ARBA" id="ARBA00022801"/>
    </source>
</evidence>
<keyword evidence="17" id="KW-0175">Coiled coil</keyword>
<keyword evidence="13" id="KW-0234">DNA repair</keyword>
<evidence type="ECO:0000256" key="12">
    <source>
        <dbReference type="ARBA" id="ARBA00023172"/>
    </source>
</evidence>
<evidence type="ECO:0000256" key="5">
    <source>
        <dbReference type="ARBA" id="ARBA00022741"/>
    </source>
</evidence>
<evidence type="ECO:0000256" key="11">
    <source>
        <dbReference type="ARBA" id="ARBA00023125"/>
    </source>
</evidence>
<dbReference type="EMBL" id="JABXWR010000001">
    <property type="protein sequence ID" value="NVO65800.1"/>
    <property type="molecule type" value="Genomic_DNA"/>
</dbReference>
<keyword evidence="5" id="KW-0547">Nucleotide-binding</keyword>
<evidence type="ECO:0000256" key="16">
    <source>
        <dbReference type="ARBA" id="ARBA00034808"/>
    </source>
</evidence>
<dbReference type="FunFam" id="3.40.50.300:FF:000340">
    <property type="entry name" value="Bloom syndrome, RecQ helicase"/>
    <property type="match status" value="1"/>
</dbReference>
<evidence type="ECO:0000256" key="17">
    <source>
        <dbReference type="SAM" id="Coils"/>
    </source>
</evidence>
<keyword evidence="7 22" id="KW-0378">Hydrolase</keyword>
<evidence type="ECO:0000256" key="6">
    <source>
        <dbReference type="ARBA" id="ARBA00022763"/>
    </source>
</evidence>
<feature type="domain" description="Helicase C-terminal" evidence="21">
    <location>
        <begin position="214"/>
        <end position="361"/>
    </location>
</feature>
<dbReference type="Pfam" id="PF16124">
    <property type="entry name" value="RecQ_Zn_bind"/>
    <property type="match status" value="1"/>
</dbReference>
<keyword evidence="10" id="KW-0067">ATP-binding</keyword>
<evidence type="ECO:0000259" key="19">
    <source>
        <dbReference type="PROSITE" id="PS50967"/>
    </source>
</evidence>
<dbReference type="GO" id="GO:0030894">
    <property type="term" value="C:replisome"/>
    <property type="evidence" value="ECO:0007669"/>
    <property type="project" value="TreeGrafter"/>
</dbReference>
<gene>
    <name evidence="22" type="primary">recQ</name>
    <name evidence="22" type="ORF">HWN36_00340</name>
</gene>
<keyword evidence="23" id="KW-1185">Reference proteome</keyword>
<keyword evidence="11" id="KW-0238">DNA-binding</keyword>
<keyword evidence="4" id="KW-0479">Metal-binding</keyword>
<evidence type="ECO:0000256" key="9">
    <source>
        <dbReference type="ARBA" id="ARBA00022833"/>
    </source>
</evidence>
<dbReference type="InterPro" id="IPR014001">
    <property type="entry name" value="Helicase_ATP-bd"/>
</dbReference>
<feature type="coiled-coil region" evidence="17">
    <location>
        <begin position="621"/>
        <end position="648"/>
    </location>
</feature>
<dbReference type="SUPFAM" id="SSF47819">
    <property type="entry name" value="HRDC-like"/>
    <property type="match status" value="1"/>
</dbReference>